<name>A0A916IQV8_9BURK</name>
<dbReference type="Proteomes" id="UP000672934">
    <property type="component" value="Unassembled WGS sequence"/>
</dbReference>
<organism evidence="2 3">
    <name type="scientific">Cupriavidus yeoncheonensis</name>
    <dbReference type="NCBI Taxonomy" id="1462994"/>
    <lineage>
        <taxon>Bacteria</taxon>
        <taxon>Pseudomonadati</taxon>
        <taxon>Pseudomonadota</taxon>
        <taxon>Betaproteobacteria</taxon>
        <taxon>Burkholderiales</taxon>
        <taxon>Burkholderiaceae</taxon>
        <taxon>Cupriavidus</taxon>
    </lineage>
</organism>
<dbReference type="InterPro" id="IPR050644">
    <property type="entry name" value="PG_Glycine_Bridge_Synth"/>
</dbReference>
<dbReference type="SUPFAM" id="SSF55729">
    <property type="entry name" value="Acyl-CoA N-acyltransferases (Nat)"/>
    <property type="match status" value="1"/>
</dbReference>
<dbReference type="PANTHER" id="PTHR36174">
    <property type="entry name" value="LIPID II:GLYCINE GLYCYLTRANSFERASE"/>
    <property type="match status" value="1"/>
</dbReference>
<protein>
    <recommendedName>
        <fullName evidence="1">N-acetyltransferase domain-containing protein</fullName>
    </recommendedName>
</protein>
<dbReference type="InterPro" id="IPR000182">
    <property type="entry name" value="GNAT_dom"/>
</dbReference>
<dbReference type="AlphaFoldDB" id="A0A916IQV8"/>
<accession>A0A916IQV8</accession>
<dbReference type="InterPro" id="IPR016181">
    <property type="entry name" value="Acyl_CoA_acyltransferase"/>
</dbReference>
<sequence>MQAKLLDTTSTAWRAALERCSHDCHHTPAWMKAAERSDGGRALAVHVTSGSHALLIPLVRRNLTACLWDATSAYGYGGPLVSRGAPAEFADAAFRAAMDILREAGCVSCFLRLHPLLNKHWKSSLGLVLEQGLTVSIDLCKPPEKLWQETQSRHKLGINRARRAGVTVRLDREFDTLSRFIELYNQTMTRRCATDYYFFDRQYYRSLVDGLGDDLLLFVAEEAGHVIGGALFTLARQSRIMQYHLSGSDWDYRHRQPTKIIIHTAREWGRMHGFSRLHLGGGLGSASDSLLEFKRGFSPDTHMFSTQRVIVNREAYHALSVGRTASAGDLHGYFPAYRRPIANKVPASSRLPALTP</sequence>
<proteinExistence type="predicted"/>
<comment type="caution">
    <text evidence="2">The sequence shown here is derived from an EMBL/GenBank/DDBJ whole genome shotgun (WGS) entry which is preliminary data.</text>
</comment>
<dbReference type="Gene3D" id="3.40.630.30">
    <property type="match status" value="1"/>
</dbReference>
<dbReference type="GO" id="GO:0016747">
    <property type="term" value="F:acyltransferase activity, transferring groups other than amino-acyl groups"/>
    <property type="evidence" value="ECO:0007669"/>
    <property type="project" value="InterPro"/>
</dbReference>
<dbReference type="EMBL" id="CAJPUY010000003">
    <property type="protein sequence ID" value="CAG2132938.1"/>
    <property type="molecule type" value="Genomic_DNA"/>
</dbReference>
<evidence type="ECO:0000259" key="1">
    <source>
        <dbReference type="PROSITE" id="PS51186"/>
    </source>
</evidence>
<dbReference type="PROSITE" id="PS51186">
    <property type="entry name" value="GNAT"/>
    <property type="match status" value="1"/>
</dbReference>
<dbReference type="RefSeq" id="WP_211946119.1">
    <property type="nucleotide sequence ID" value="NZ_CAJPUY010000003.1"/>
</dbReference>
<reference evidence="2" key="1">
    <citation type="submission" date="2021-03" db="EMBL/GenBank/DDBJ databases">
        <authorList>
            <person name="Peeters C."/>
        </authorList>
    </citation>
    <scope>NUCLEOTIDE SEQUENCE</scope>
    <source>
        <strain evidence="2">LMG 31506</strain>
    </source>
</reference>
<keyword evidence="3" id="KW-1185">Reference proteome</keyword>
<gene>
    <name evidence="2" type="ORF">LMG31506_01122</name>
</gene>
<dbReference type="Pfam" id="PF13480">
    <property type="entry name" value="Acetyltransf_6"/>
    <property type="match status" value="1"/>
</dbReference>
<dbReference type="InterPro" id="IPR038740">
    <property type="entry name" value="BioF2-like_GNAT_dom"/>
</dbReference>
<evidence type="ECO:0000313" key="3">
    <source>
        <dbReference type="Proteomes" id="UP000672934"/>
    </source>
</evidence>
<dbReference type="PANTHER" id="PTHR36174:SF1">
    <property type="entry name" value="LIPID II:GLYCINE GLYCYLTRANSFERASE"/>
    <property type="match status" value="1"/>
</dbReference>
<feature type="domain" description="N-acetyltransferase" evidence="1">
    <location>
        <begin position="166"/>
        <end position="322"/>
    </location>
</feature>
<evidence type="ECO:0000313" key="2">
    <source>
        <dbReference type="EMBL" id="CAG2132938.1"/>
    </source>
</evidence>